<dbReference type="InterPro" id="IPR003018">
    <property type="entry name" value="GAF"/>
</dbReference>
<organism evidence="6 7">
    <name type="scientific">Streptomyces tsukubensis</name>
    <dbReference type="NCBI Taxonomy" id="83656"/>
    <lineage>
        <taxon>Bacteria</taxon>
        <taxon>Bacillati</taxon>
        <taxon>Actinomycetota</taxon>
        <taxon>Actinomycetes</taxon>
        <taxon>Kitasatosporales</taxon>
        <taxon>Streptomycetaceae</taxon>
        <taxon>Streptomyces</taxon>
    </lineage>
</organism>
<dbReference type="PIRSF" id="PIRSF036625">
    <property type="entry name" value="GAF_ANTAR"/>
    <property type="match status" value="1"/>
</dbReference>
<dbReference type="PROSITE" id="PS50921">
    <property type="entry name" value="ANTAR"/>
    <property type="match status" value="1"/>
</dbReference>
<dbReference type="Gene3D" id="3.30.450.40">
    <property type="match status" value="1"/>
</dbReference>
<keyword evidence="4" id="KW-0804">Transcription</keyword>
<feature type="domain" description="ANTAR" evidence="5">
    <location>
        <begin position="167"/>
        <end position="228"/>
    </location>
</feature>
<accession>A0A1V4AGI0</accession>
<dbReference type="EMBL" id="MVFC01000001">
    <property type="protein sequence ID" value="OON82775.1"/>
    <property type="molecule type" value="Genomic_DNA"/>
</dbReference>
<evidence type="ECO:0000259" key="5">
    <source>
        <dbReference type="PROSITE" id="PS50921"/>
    </source>
</evidence>
<dbReference type="RefSeq" id="WP_077964029.1">
    <property type="nucleotide sequence ID" value="NZ_CP045178.1"/>
</dbReference>
<dbReference type="SUPFAM" id="SSF55781">
    <property type="entry name" value="GAF domain-like"/>
    <property type="match status" value="1"/>
</dbReference>
<keyword evidence="7" id="KW-1185">Reference proteome</keyword>
<reference evidence="6 7" key="1">
    <citation type="submission" date="2017-02" db="EMBL/GenBank/DDBJ databases">
        <title>Draft Genome Sequence of Streptomyces tsukubaensis F601, a Producer of the immunosuppressant tacrolimus FK506.</title>
        <authorList>
            <person name="Zong G."/>
            <person name="Zhong C."/>
            <person name="Fu J."/>
            <person name="Qin R."/>
            <person name="Cao G."/>
        </authorList>
    </citation>
    <scope>NUCLEOTIDE SEQUENCE [LARGE SCALE GENOMIC DNA]</scope>
    <source>
        <strain evidence="6 7">F601</strain>
    </source>
</reference>
<evidence type="ECO:0000256" key="4">
    <source>
        <dbReference type="ARBA" id="ARBA00023163"/>
    </source>
</evidence>
<dbReference type="InterPro" id="IPR011006">
    <property type="entry name" value="CheY-like_superfamily"/>
</dbReference>
<comment type="caution">
    <text evidence="6">The sequence shown here is derived from an EMBL/GenBank/DDBJ whole genome shotgun (WGS) entry which is preliminary data.</text>
</comment>
<dbReference type="InterPro" id="IPR012074">
    <property type="entry name" value="GAF_ANTAR"/>
</dbReference>
<dbReference type="Proteomes" id="UP000190539">
    <property type="component" value="Unassembled WGS sequence"/>
</dbReference>
<keyword evidence="1" id="KW-0808">Transferase</keyword>
<evidence type="ECO:0000313" key="7">
    <source>
        <dbReference type="Proteomes" id="UP000190539"/>
    </source>
</evidence>
<dbReference type="Gene3D" id="1.10.10.10">
    <property type="entry name" value="Winged helix-like DNA-binding domain superfamily/Winged helix DNA-binding domain"/>
    <property type="match status" value="1"/>
</dbReference>
<name>A0A1V4AGI0_9ACTN</name>
<dbReference type="AlphaFoldDB" id="A0A1V4AGI0"/>
<dbReference type="SUPFAM" id="SSF52172">
    <property type="entry name" value="CheY-like"/>
    <property type="match status" value="1"/>
</dbReference>
<dbReference type="STRING" id="83656.B1H18_01685"/>
<protein>
    <recommendedName>
        <fullName evidence="5">ANTAR domain-containing protein</fullName>
    </recommendedName>
</protein>
<sequence>MSRENHIARTFLELADTLVEDFDVIDFLQQMTVRCRELLDVTDAAVFLAHPGPDLHSPAPCDAGPALQRTLDAACGQGPATEAHRTARVVDTRSTAEAAARWPEFTSRLQQAGYTLATGLPMRLRRDNIGSLLLLRTGDQPLNADDLALAQALADAATIGLLQARTIDQQHTINGQLHNALQNRIVIEQAKGILAARRDISLTQAFDSLRRHARNHQTLLSEVAHDVIDNGFTPAIVRPRINSADSE</sequence>
<keyword evidence="3" id="KW-0805">Transcription regulation</keyword>
<keyword evidence="2" id="KW-0418">Kinase</keyword>
<dbReference type="GO" id="GO:0016301">
    <property type="term" value="F:kinase activity"/>
    <property type="evidence" value="ECO:0007669"/>
    <property type="project" value="UniProtKB-KW"/>
</dbReference>
<gene>
    <name evidence="6" type="ORF">B1H18_01685</name>
</gene>
<dbReference type="InterPro" id="IPR029016">
    <property type="entry name" value="GAF-like_dom_sf"/>
</dbReference>
<dbReference type="InterPro" id="IPR005561">
    <property type="entry name" value="ANTAR"/>
</dbReference>
<evidence type="ECO:0000313" key="6">
    <source>
        <dbReference type="EMBL" id="OON82775.1"/>
    </source>
</evidence>
<dbReference type="Pfam" id="PF01590">
    <property type="entry name" value="GAF"/>
    <property type="match status" value="1"/>
</dbReference>
<evidence type="ECO:0000256" key="3">
    <source>
        <dbReference type="ARBA" id="ARBA00023015"/>
    </source>
</evidence>
<evidence type="ECO:0000256" key="2">
    <source>
        <dbReference type="ARBA" id="ARBA00022777"/>
    </source>
</evidence>
<proteinExistence type="predicted"/>
<evidence type="ECO:0000256" key="1">
    <source>
        <dbReference type="ARBA" id="ARBA00022679"/>
    </source>
</evidence>
<dbReference type="OrthoDB" id="3683444at2"/>
<dbReference type="SMART" id="SM01012">
    <property type="entry name" value="ANTAR"/>
    <property type="match status" value="1"/>
</dbReference>
<dbReference type="InterPro" id="IPR036388">
    <property type="entry name" value="WH-like_DNA-bd_sf"/>
</dbReference>
<dbReference type="GO" id="GO:0003723">
    <property type="term" value="F:RNA binding"/>
    <property type="evidence" value="ECO:0007669"/>
    <property type="project" value="InterPro"/>
</dbReference>
<dbReference type="Pfam" id="PF03861">
    <property type="entry name" value="ANTAR"/>
    <property type="match status" value="1"/>
</dbReference>